<sequence length="81" mass="8798">MQTTAATFAPRASTATKNPAVPGTALCTVFEVQGYVSEFTLSGFQLVACSRNNIISMLMPVSLQQFLHFDLGTVGRMKKRL</sequence>
<protein>
    <submittedName>
        <fullName evidence="1">Uncharacterized protein</fullName>
    </submittedName>
</protein>
<dbReference type="PANTHER" id="PTHR36359:SF1">
    <property type="entry name" value="PROTEIN RESISTANCE TO PHYTOPHTHORA 1, CHLOROPLASTIC"/>
    <property type="match status" value="1"/>
</dbReference>
<keyword evidence="2" id="KW-1185">Reference proteome</keyword>
<dbReference type="Proteomes" id="UP001396334">
    <property type="component" value="Unassembled WGS sequence"/>
</dbReference>
<dbReference type="EMBL" id="JBBPBN010000019">
    <property type="protein sequence ID" value="KAK9018269.1"/>
    <property type="molecule type" value="Genomic_DNA"/>
</dbReference>
<evidence type="ECO:0000313" key="1">
    <source>
        <dbReference type="EMBL" id="KAK9018269.1"/>
    </source>
</evidence>
<name>A0ABR2RZF8_9ROSI</name>
<gene>
    <name evidence="1" type="ORF">V6N11_001247</name>
</gene>
<comment type="caution">
    <text evidence="1">The sequence shown here is derived from an EMBL/GenBank/DDBJ whole genome shotgun (WGS) entry which is preliminary data.</text>
</comment>
<dbReference type="InterPro" id="IPR044966">
    <property type="entry name" value="RPH1"/>
</dbReference>
<dbReference type="PANTHER" id="PTHR36359">
    <property type="entry name" value="PROTEIN RESISTANCE TO PHYTOPHTHORA 1, CHLOROPLASTIC"/>
    <property type="match status" value="1"/>
</dbReference>
<organism evidence="1 2">
    <name type="scientific">Hibiscus sabdariffa</name>
    <name type="common">roselle</name>
    <dbReference type="NCBI Taxonomy" id="183260"/>
    <lineage>
        <taxon>Eukaryota</taxon>
        <taxon>Viridiplantae</taxon>
        <taxon>Streptophyta</taxon>
        <taxon>Embryophyta</taxon>
        <taxon>Tracheophyta</taxon>
        <taxon>Spermatophyta</taxon>
        <taxon>Magnoliopsida</taxon>
        <taxon>eudicotyledons</taxon>
        <taxon>Gunneridae</taxon>
        <taxon>Pentapetalae</taxon>
        <taxon>rosids</taxon>
        <taxon>malvids</taxon>
        <taxon>Malvales</taxon>
        <taxon>Malvaceae</taxon>
        <taxon>Malvoideae</taxon>
        <taxon>Hibiscus</taxon>
    </lineage>
</organism>
<reference evidence="1 2" key="1">
    <citation type="journal article" date="2024" name="G3 (Bethesda)">
        <title>Genome assembly of Hibiscus sabdariffa L. provides insights into metabolisms of medicinal natural products.</title>
        <authorList>
            <person name="Kim T."/>
        </authorList>
    </citation>
    <scope>NUCLEOTIDE SEQUENCE [LARGE SCALE GENOMIC DNA]</scope>
    <source>
        <strain evidence="1">TK-2024</strain>
        <tissue evidence="1">Old leaves</tissue>
    </source>
</reference>
<evidence type="ECO:0000313" key="2">
    <source>
        <dbReference type="Proteomes" id="UP001396334"/>
    </source>
</evidence>
<accession>A0ABR2RZF8</accession>
<proteinExistence type="predicted"/>